<feature type="region of interest" description="Disordered" evidence="8">
    <location>
        <begin position="1"/>
        <end position="31"/>
    </location>
</feature>
<sequence length="404" mass="43455">MGRLEGQSATASAASTGMPLPTPKSDTARPGCTHVNVADYERRAKVVLPKGEFDYFAGGANDMVTLRENRAAYRRLRLRPRVLRDVSSVDTTRTVLGERMAHPIGISPTAEHRAAHDDGELATARAAAGTCSMMVVSSSATTALEDVATAGGPNMQRWFQLSLSSRKNRTVLAGLVRRAIAAGYTALVVTVDRPVLGRREADLRNCYELAPRLAEGRVVSATGARIGRRPDGTMDLGQASDARPEAGKSLNWDDVHWLRTICGDMKIVVKSVMTREAAEEALAHGVDAVWVSNHGGRQLDTVPATIEILPEVVQAVRGRCEIFVDGGIRRGTDVLKALALGASAVFIGRPVIWGLAHSGEHGVTDVINLLNEELVQAMRLMGCKKLGDIERSMVAHQSSYHAKL</sequence>
<dbReference type="OrthoDB" id="25826at2759"/>
<feature type="binding site" evidence="7">
    <location>
        <begin position="325"/>
        <end position="329"/>
    </location>
    <ligand>
        <name>FMN</name>
        <dbReference type="ChEBI" id="CHEBI:58210"/>
    </ligand>
</feature>
<feature type="binding site" evidence="7">
    <location>
        <begin position="108"/>
        <end position="110"/>
    </location>
    <ligand>
        <name>FMN</name>
        <dbReference type="ChEBI" id="CHEBI:58210"/>
    </ligand>
</feature>
<dbReference type="InParanoid" id="D7FMI7"/>
<feature type="binding site" evidence="7">
    <location>
        <position position="270"/>
    </location>
    <ligand>
        <name>FMN</name>
        <dbReference type="ChEBI" id="CHEBI:58210"/>
    </ligand>
</feature>
<feature type="binding site" evidence="7">
    <location>
        <position position="292"/>
    </location>
    <ligand>
        <name>FMN</name>
        <dbReference type="ChEBI" id="CHEBI:58210"/>
    </ligand>
</feature>
<evidence type="ECO:0000256" key="2">
    <source>
        <dbReference type="ARBA" id="ARBA00022630"/>
    </source>
</evidence>
<evidence type="ECO:0000256" key="5">
    <source>
        <dbReference type="ARBA" id="ARBA00024042"/>
    </source>
</evidence>
<feature type="binding site" evidence="7">
    <location>
        <position position="55"/>
    </location>
    <ligand>
        <name>glyoxylate</name>
        <dbReference type="ChEBI" id="CHEBI:36655"/>
    </ligand>
</feature>
<dbReference type="InterPro" id="IPR012133">
    <property type="entry name" value="Alpha-hydoxy_acid_DH_FMN"/>
</dbReference>
<dbReference type="InterPro" id="IPR008259">
    <property type="entry name" value="FMN_hydac_DH_AS"/>
</dbReference>
<keyword evidence="2 7" id="KW-0285">Flavoprotein</keyword>
<feature type="binding site" evidence="7">
    <location>
        <position position="137"/>
    </location>
    <ligand>
        <name>FMN</name>
        <dbReference type="ChEBI" id="CHEBI:58210"/>
    </ligand>
</feature>
<feature type="active site" description="Proton acceptor" evidence="6">
    <location>
        <position position="294"/>
    </location>
</feature>
<evidence type="ECO:0000256" key="6">
    <source>
        <dbReference type="PIRSR" id="PIRSR000138-1"/>
    </source>
</evidence>
<dbReference type="SUPFAM" id="SSF51395">
    <property type="entry name" value="FMN-linked oxidoreductases"/>
    <property type="match status" value="1"/>
</dbReference>
<proteinExistence type="inferred from homology"/>
<feature type="binding site" evidence="7">
    <location>
        <position position="160"/>
    </location>
    <ligand>
        <name>FMN</name>
        <dbReference type="ChEBI" id="CHEBI:58210"/>
    </ligand>
</feature>
<dbReference type="eggNOG" id="KOG0538">
    <property type="taxonomic scope" value="Eukaryota"/>
</dbReference>
<dbReference type="PIRSF" id="PIRSF000138">
    <property type="entry name" value="Al-hdrx_acd_dh"/>
    <property type="match status" value="1"/>
</dbReference>
<feature type="binding site" evidence="7">
    <location>
        <begin position="348"/>
        <end position="349"/>
    </location>
    <ligand>
        <name>FMN</name>
        <dbReference type="ChEBI" id="CHEBI:58210"/>
    </ligand>
</feature>
<dbReference type="InterPro" id="IPR000262">
    <property type="entry name" value="FMN-dep_DH"/>
</dbReference>
<protein>
    <submittedName>
        <fullName evidence="10">Glycolate Oxidase</fullName>
        <ecNumber evidence="10">1.1.3.15</ecNumber>
    </submittedName>
</protein>
<feature type="binding site" evidence="7">
    <location>
        <position position="297"/>
    </location>
    <ligand>
        <name>glyoxylate</name>
        <dbReference type="ChEBI" id="CHEBI:36655"/>
    </ligand>
</feature>
<name>D7FMI7_ECTSI</name>
<dbReference type="CDD" id="cd02809">
    <property type="entry name" value="alpha_hydroxyacid_oxid_FMN"/>
    <property type="match status" value="1"/>
</dbReference>
<comment type="cofactor">
    <cofactor evidence="1">
        <name>FMN</name>
        <dbReference type="ChEBI" id="CHEBI:58210"/>
    </cofactor>
</comment>
<dbReference type="FunFam" id="3.20.20.70:FF:000056">
    <property type="entry name" value="hydroxyacid oxidase 2"/>
    <property type="match status" value="1"/>
</dbReference>
<evidence type="ECO:0000256" key="8">
    <source>
        <dbReference type="SAM" id="MobiDB-lite"/>
    </source>
</evidence>
<dbReference type="InterPro" id="IPR013785">
    <property type="entry name" value="Aldolase_TIM"/>
</dbReference>
<evidence type="ECO:0000256" key="7">
    <source>
        <dbReference type="PIRSR" id="PIRSR000138-2"/>
    </source>
</evidence>
<dbReference type="EC" id="1.1.3.15" evidence="10"/>
<keyword evidence="3 7" id="KW-0288">FMN</keyword>
<comment type="similarity">
    <text evidence="5">Belongs to the FMN-dependent alpha-hydroxy acid dehydrogenase family.</text>
</comment>
<dbReference type="GO" id="GO:0010181">
    <property type="term" value="F:FMN binding"/>
    <property type="evidence" value="ECO:0007669"/>
    <property type="project" value="InterPro"/>
</dbReference>
<dbReference type="AlphaFoldDB" id="D7FMI7"/>
<dbReference type="GO" id="GO:0003973">
    <property type="term" value="F:(S)-2-hydroxy-acid oxidase activity"/>
    <property type="evidence" value="ECO:0007669"/>
    <property type="project" value="UniProtKB-EC"/>
</dbReference>
<keyword evidence="4 10" id="KW-0560">Oxidoreductase</keyword>
<evidence type="ECO:0000256" key="3">
    <source>
        <dbReference type="ARBA" id="ARBA00022643"/>
    </source>
</evidence>
<dbReference type="PANTHER" id="PTHR10578:SF107">
    <property type="entry name" value="2-HYDROXYACID OXIDASE 1"/>
    <property type="match status" value="1"/>
</dbReference>
<gene>
    <name evidence="10" type="primary">GOX</name>
    <name evidence="10" type="ORF">Esi_0017_0040</name>
</gene>
<organism evidence="10 11">
    <name type="scientific">Ectocarpus siliculosus</name>
    <name type="common">Brown alga</name>
    <name type="synonym">Conferva siliculosa</name>
    <dbReference type="NCBI Taxonomy" id="2880"/>
    <lineage>
        <taxon>Eukaryota</taxon>
        <taxon>Sar</taxon>
        <taxon>Stramenopiles</taxon>
        <taxon>Ochrophyta</taxon>
        <taxon>PX clade</taxon>
        <taxon>Phaeophyceae</taxon>
        <taxon>Ectocarpales</taxon>
        <taxon>Ectocarpaceae</taxon>
        <taxon>Ectocarpus</taxon>
    </lineage>
</organism>
<reference evidence="10 11" key="1">
    <citation type="journal article" date="2010" name="Nature">
        <title>The Ectocarpus genome and the independent evolution of multicellularity in brown algae.</title>
        <authorList>
            <person name="Cock J.M."/>
            <person name="Sterck L."/>
            <person name="Rouze P."/>
            <person name="Scornet D."/>
            <person name="Allen A.E."/>
            <person name="Amoutzias G."/>
            <person name="Anthouard V."/>
            <person name="Artiguenave F."/>
            <person name="Aury J.M."/>
            <person name="Badger J.H."/>
            <person name="Beszteri B."/>
            <person name="Billiau K."/>
            <person name="Bonnet E."/>
            <person name="Bothwell J.H."/>
            <person name="Bowler C."/>
            <person name="Boyen C."/>
            <person name="Brownlee C."/>
            <person name="Carrano C.J."/>
            <person name="Charrier B."/>
            <person name="Cho G.Y."/>
            <person name="Coelho S.M."/>
            <person name="Collen J."/>
            <person name="Corre E."/>
            <person name="Da Silva C."/>
            <person name="Delage L."/>
            <person name="Delaroque N."/>
            <person name="Dittami S.M."/>
            <person name="Doulbeau S."/>
            <person name="Elias M."/>
            <person name="Farnham G."/>
            <person name="Gachon C.M."/>
            <person name="Gschloessl B."/>
            <person name="Heesch S."/>
            <person name="Jabbari K."/>
            <person name="Jubin C."/>
            <person name="Kawai H."/>
            <person name="Kimura K."/>
            <person name="Kloareg B."/>
            <person name="Kupper F.C."/>
            <person name="Lang D."/>
            <person name="Le Bail A."/>
            <person name="Leblanc C."/>
            <person name="Lerouge P."/>
            <person name="Lohr M."/>
            <person name="Lopez P.J."/>
            <person name="Martens C."/>
            <person name="Maumus F."/>
            <person name="Michel G."/>
            <person name="Miranda-Saavedra D."/>
            <person name="Morales J."/>
            <person name="Moreau H."/>
            <person name="Motomura T."/>
            <person name="Nagasato C."/>
            <person name="Napoli C.A."/>
            <person name="Nelson D.R."/>
            <person name="Nyvall-Collen P."/>
            <person name="Peters A.F."/>
            <person name="Pommier C."/>
            <person name="Potin P."/>
            <person name="Poulain J."/>
            <person name="Quesneville H."/>
            <person name="Read B."/>
            <person name="Rensing S.A."/>
            <person name="Ritter A."/>
            <person name="Rousvoal S."/>
            <person name="Samanta M."/>
            <person name="Samson G."/>
            <person name="Schroeder D.C."/>
            <person name="Segurens B."/>
            <person name="Strittmatter M."/>
            <person name="Tonon T."/>
            <person name="Tregear J.W."/>
            <person name="Valentin K."/>
            <person name="von Dassow P."/>
            <person name="Yamagishi T."/>
            <person name="Van de Peer Y."/>
            <person name="Wincker P."/>
        </authorList>
    </citation>
    <scope>NUCLEOTIDE SEQUENCE [LARGE SCALE GENOMIC DNA]</scope>
    <source>
        <strain evidence="11">Ec32 / CCAP1310/4</strain>
    </source>
</reference>
<dbReference type="Pfam" id="PF01070">
    <property type="entry name" value="FMN_dh"/>
    <property type="match status" value="1"/>
</dbReference>
<dbReference type="PROSITE" id="PS51349">
    <property type="entry name" value="FMN_HYDROXY_ACID_DH_2"/>
    <property type="match status" value="1"/>
</dbReference>
<evidence type="ECO:0000256" key="4">
    <source>
        <dbReference type="ARBA" id="ARBA00023002"/>
    </source>
</evidence>
<dbReference type="GO" id="GO:0005737">
    <property type="term" value="C:cytoplasm"/>
    <property type="evidence" value="ECO:0007669"/>
    <property type="project" value="UniProtKB-ARBA"/>
</dbReference>
<dbReference type="EMBL" id="FN648214">
    <property type="protein sequence ID" value="CBJ25884.1"/>
    <property type="molecule type" value="Genomic_DNA"/>
</dbReference>
<dbReference type="PROSITE" id="PS00557">
    <property type="entry name" value="FMN_HYDROXY_ACID_DH_1"/>
    <property type="match status" value="1"/>
</dbReference>
<dbReference type="InterPro" id="IPR037396">
    <property type="entry name" value="FMN_HAD"/>
</dbReference>
<feature type="domain" description="FMN hydroxy acid dehydrogenase" evidence="9">
    <location>
        <begin position="29"/>
        <end position="399"/>
    </location>
</feature>
<keyword evidence="11" id="KW-1185">Reference proteome</keyword>
<dbReference type="STRING" id="2880.D7FMI7"/>
<dbReference type="PANTHER" id="PTHR10578">
    <property type="entry name" value="S -2-HYDROXY-ACID OXIDASE-RELATED"/>
    <property type="match status" value="1"/>
</dbReference>
<dbReference type="EMBL" id="FN649749">
    <property type="protein sequence ID" value="CBJ25884.1"/>
    <property type="molecule type" value="Genomic_DNA"/>
</dbReference>
<evidence type="ECO:0000259" key="9">
    <source>
        <dbReference type="PROSITE" id="PS51349"/>
    </source>
</evidence>
<feature type="binding site" evidence="7">
    <location>
        <position position="294"/>
    </location>
    <ligand>
        <name>glyoxylate</name>
        <dbReference type="ChEBI" id="CHEBI:36655"/>
    </ligand>
</feature>
<feature type="binding site" evidence="7">
    <location>
        <position position="199"/>
    </location>
    <ligand>
        <name>glyoxylate</name>
        <dbReference type="ChEBI" id="CHEBI:36655"/>
    </ligand>
</feature>
<dbReference type="Gene3D" id="3.20.20.70">
    <property type="entry name" value="Aldolase class I"/>
    <property type="match status" value="1"/>
</dbReference>
<evidence type="ECO:0000313" key="10">
    <source>
        <dbReference type="EMBL" id="CBJ25884.1"/>
    </source>
</evidence>
<evidence type="ECO:0000256" key="1">
    <source>
        <dbReference type="ARBA" id="ARBA00001917"/>
    </source>
</evidence>
<dbReference type="Proteomes" id="UP000002630">
    <property type="component" value="Linkage Group LG24"/>
</dbReference>
<feature type="binding site" evidence="7">
    <location>
        <position position="190"/>
    </location>
    <ligand>
        <name>FMN</name>
        <dbReference type="ChEBI" id="CHEBI:58210"/>
    </ligand>
</feature>
<evidence type="ECO:0000313" key="11">
    <source>
        <dbReference type="Proteomes" id="UP000002630"/>
    </source>
</evidence>
<accession>D7FMI7</accession>